<dbReference type="AlphaFoldDB" id="S8B1S5"/>
<feature type="compositionally biased region" description="Basic residues" evidence="1">
    <location>
        <begin position="497"/>
        <end position="507"/>
    </location>
</feature>
<sequence>MVALKKIFSTERRLTRKSNGLDCEDTASQKPCMDNVRSPVQPKRSSVSPGSPQSPCSLSFGWRGTPEDNWANQFDQIDSHFEHLNQTLDPNAELQHTPATPKNVVGVVPSARHVDLMAAIAPNDHPGDFSSSHAPPRARIYNEDIAERNMTRFLRIQHRSGLTSSRTVSALFQEDVADRNIAKYCKESTTLPSPSSQFPAPTPGKVRNLASESRRKRTMGNLNWTSDGDLRATTIFSGSTVDDSSSCSEAKLRQWKSVPSLLSDENVDKSLDSPTQFLGIPPAYKRGQRWSNRPLPDSPTLPLTIDETENRREICRERFFVQRPDSTNGSTSPSISNSLSPSSSGLTGSRRNVRDLSINTELAARGRPKITHRAIQPPTPSAFEDNPAPSIAEIMHSPLPESSPPDPSPGFKVAEMMDLLSKASFSTQEISTHPTYETLQDAIVREINSHDAFKRVSLPVPGPLFTPTPDQEMFDRPPQPTGPGLGRSLSNRSFSKLMRKASFKKPSRSAEDRRSTSISVSSKPHEGLFRRVSLSSSRRRHTDAPPPSSELLVDKNATQDAATVPYLSYMDVLRDASSRKLDSSCPKRSKSLRKLQRQEPTPKTLSVVRVNSKDPITPDSIASVHCLQAQSFSSHSWQNSEAHEESDDDIIHLPSVDVPPPRVQVNAVDENNVRYLIDSSMAPEAHRLINWPRRSNRGEYHSPALAPLDPTQPRGSSLVRTS</sequence>
<feature type="compositionally biased region" description="Polar residues" evidence="1">
    <location>
        <begin position="713"/>
        <end position="722"/>
    </location>
</feature>
<feature type="region of interest" description="Disordered" evidence="1">
    <location>
        <begin position="188"/>
        <end position="214"/>
    </location>
</feature>
<proteinExistence type="predicted"/>
<feature type="region of interest" description="Disordered" evidence="1">
    <location>
        <begin position="456"/>
        <end position="556"/>
    </location>
</feature>
<dbReference type="Proteomes" id="UP000019376">
    <property type="component" value="Unassembled WGS sequence"/>
</dbReference>
<accession>S8B1S5</accession>
<evidence type="ECO:0000313" key="3">
    <source>
        <dbReference type="Proteomes" id="UP000019376"/>
    </source>
</evidence>
<name>S8B1S5_PENO1</name>
<feature type="region of interest" description="Disordered" evidence="1">
    <location>
        <begin position="319"/>
        <end position="388"/>
    </location>
</feature>
<feature type="region of interest" description="Disordered" evidence="1">
    <location>
        <begin position="700"/>
        <end position="722"/>
    </location>
</feature>
<evidence type="ECO:0000313" key="2">
    <source>
        <dbReference type="EMBL" id="EPS32773.1"/>
    </source>
</evidence>
<feature type="compositionally biased region" description="Low complexity" evidence="1">
    <location>
        <begin position="326"/>
        <end position="349"/>
    </location>
</feature>
<organism evidence="2 3">
    <name type="scientific">Penicillium oxalicum (strain 114-2 / CGMCC 5302)</name>
    <name type="common">Penicillium decumbens</name>
    <dbReference type="NCBI Taxonomy" id="933388"/>
    <lineage>
        <taxon>Eukaryota</taxon>
        <taxon>Fungi</taxon>
        <taxon>Dikarya</taxon>
        <taxon>Ascomycota</taxon>
        <taxon>Pezizomycotina</taxon>
        <taxon>Eurotiomycetes</taxon>
        <taxon>Eurotiomycetidae</taxon>
        <taxon>Eurotiales</taxon>
        <taxon>Aspergillaceae</taxon>
        <taxon>Penicillium</taxon>
    </lineage>
</organism>
<feature type="compositionally biased region" description="Polar residues" evidence="1">
    <location>
        <begin position="43"/>
        <end position="57"/>
    </location>
</feature>
<dbReference type="EMBL" id="KB644414">
    <property type="protein sequence ID" value="EPS32773.1"/>
    <property type="molecule type" value="Genomic_DNA"/>
</dbReference>
<dbReference type="OrthoDB" id="4524386at2759"/>
<reference evidence="2 3" key="1">
    <citation type="journal article" date="2013" name="PLoS ONE">
        <title>Genomic and secretomic analyses reveal unique features of the lignocellulolytic enzyme system of Penicillium decumbens.</title>
        <authorList>
            <person name="Liu G."/>
            <person name="Zhang L."/>
            <person name="Wei X."/>
            <person name="Zou G."/>
            <person name="Qin Y."/>
            <person name="Ma L."/>
            <person name="Li J."/>
            <person name="Zheng H."/>
            <person name="Wang S."/>
            <person name="Wang C."/>
            <person name="Xun L."/>
            <person name="Zhao G.-P."/>
            <person name="Zhou Z."/>
            <person name="Qu Y."/>
        </authorList>
    </citation>
    <scope>NUCLEOTIDE SEQUENCE [LARGE SCALE GENOMIC DNA]</scope>
    <source>
        <strain evidence="3">114-2 / CGMCC 5302</strain>
    </source>
</reference>
<gene>
    <name evidence="2" type="ORF">PDE_07733</name>
</gene>
<dbReference type="eggNOG" id="ENOG502RR01">
    <property type="taxonomic scope" value="Eukaryota"/>
</dbReference>
<feature type="compositionally biased region" description="Polar residues" evidence="1">
    <location>
        <begin position="188"/>
        <end position="199"/>
    </location>
</feature>
<dbReference type="HOGENOM" id="CLU_426175_0_0_1"/>
<feature type="region of interest" description="Disordered" evidence="1">
    <location>
        <begin position="577"/>
        <end position="604"/>
    </location>
</feature>
<keyword evidence="3" id="KW-1185">Reference proteome</keyword>
<protein>
    <submittedName>
        <fullName evidence="2">Uncharacterized protein</fullName>
    </submittedName>
</protein>
<evidence type="ECO:0000256" key="1">
    <source>
        <dbReference type="SAM" id="MobiDB-lite"/>
    </source>
</evidence>
<feature type="region of interest" description="Disordered" evidence="1">
    <location>
        <begin position="15"/>
        <end position="61"/>
    </location>
</feature>
<dbReference type="PhylomeDB" id="S8B1S5"/>
<feature type="region of interest" description="Disordered" evidence="1">
    <location>
        <begin position="278"/>
        <end position="303"/>
    </location>
</feature>
<feature type="region of interest" description="Disordered" evidence="1">
    <location>
        <begin position="636"/>
        <end position="658"/>
    </location>
</feature>